<name>A0A7Y4LYR2_9BRAD</name>
<evidence type="ECO:0000256" key="1">
    <source>
        <dbReference type="SAM" id="Coils"/>
    </source>
</evidence>
<keyword evidence="1" id="KW-0175">Coiled coil</keyword>
<reference evidence="2 3" key="1">
    <citation type="submission" date="2020-03" db="EMBL/GenBank/DDBJ databases">
        <title>Bradyrhizobium diversity isolated from nodules of Indigofera sp.</title>
        <authorList>
            <person name="Klepa M."/>
            <person name="Helene L."/>
            <person name="Hungria M."/>
        </authorList>
    </citation>
    <scope>NUCLEOTIDE SEQUENCE [LARGE SCALE GENOMIC DNA]</scope>
    <source>
        <strain evidence="2 3">WSM 1791</strain>
    </source>
</reference>
<comment type="caution">
    <text evidence="2">The sequence shown here is derived from an EMBL/GenBank/DDBJ whole genome shotgun (WGS) entry which is preliminary data.</text>
</comment>
<feature type="coiled-coil region" evidence="1">
    <location>
        <begin position="27"/>
        <end position="54"/>
    </location>
</feature>
<keyword evidence="3" id="KW-1185">Reference proteome</keyword>
<evidence type="ECO:0000313" key="3">
    <source>
        <dbReference type="Proteomes" id="UP000544122"/>
    </source>
</evidence>
<dbReference type="RefSeq" id="WP_171582244.1">
    <property type="nucleotide sequence ID" value="NZ_JAAVLX010000009.1"/>
</dbReference>
<proteinExistence type="predicted"/>
<dbReference type="AlphaFoldDB" id="A0A7Y4LYR2"/>
<dbReference type="EMBL" id="JAAVLX010000009">
    <property type="protein sequence ID" value="NOJ43020.1"/>
    <property type="molecule type" value="Genomic_DNA"/>
</dbReference>
<organism evidence="2 3">
    <name type="scientific">Bradyrhizobium australiense</name>
    <dbReference type="NCBI Taxonomy" id="2721161"/>
    <lineage>
        <taxon>Bacteria</taxon>
        <taxon>Pseudomonadati</taxon>
        <taxon>Pseudomonadota</taxon>
        <taxon>Alphaproteobacteria</taxon>
        <taxon>Hyphomicrobiales</taxon>
        <taxon>Nitrobacteraceae</taxon>
        <taxon>Bradyrhizobium</taxon>
    </lineage>
</organism>
<protein>
    <submittedName>
        <fullName evidence="2">Uncharacterized protein</fullName>
    </submittedName>
</protein>
<sequence length="189" mass="19955">MATLAAAEMSFAAQDRAATLKTALLHVDQQLAELEKSKAEMADLKLRAETAAEVELLVRMLTEVGAEFVGLAERLAEHTGRAVPIVFEASGLNNVVTVCKSQVSDAIEMVCKSFRAHADAVIAGLAPATLPQPDNPALAAVPAPAAPPAEPHITYRPAIKAHPAYKDAISKPGRLKCCPPGSEPYLTLR</sequence>
<dbReference type="Proteomes" id="UP000544122">
    <property type="component" value="Unassembled WGS sequence"/>
</dbReference>
<accession>A0A7Y4LYR2</accession>
<gene>
    <name evidence="2" type="ORF">HCN58_26160</name>
</gene>
<evidence type="ECO:0000313" key="2">
    <source>
        <dbReference type="EMBL" id="NOJ43020.1"/>
    </source>
</evidence>